<dbReference type="Pfam" id="PF13380">
    <property type="entry name" value="CoA_binding_2"/>
    <property type="match status" value="1"/>
</dbReference>
<dbReference type="SUPFAM" id="SSF51735">
    <property type="entry name" value="NAD(P)-binding Rossmann-fold domains"/>
    <property type="match status" value="1"/>
</dbReference>
<evidence type="ECO:0000256" key="3">
    <source>
        <dbReference type="ARBA" id="ARBA00022840"/>
    </source>
</evidence>
<keyword evidence="3" id="KW-0067">ATP-binding</keyword>
<comment type="caution">
    <text evidence="5">The sequence shown here is derived from an EMBL/GenBank/DDBJ whole genome shotgun (WGS) entry which is preliminary data.</text>
</comment>
<feature type="domain" description="CoA-binding" evidence="4">
    <location>
        <begin position="13"/>
        <end position="108"/>
    </location>
</feature>
<dbReference type="OrthoDB" id="9807426at2"/>
<dbReference type="GO" id="GO:0005524">
    <property type="term" value="F:ATP binding"/>
    <property type="evidence" value="ECO:0007669"/>
    <property type="project" value="UniProtKB-KW"/>
</dbReference>
<dbReference type="InterPro" id="IPR013815">
    <property type="entry name" value="ATP_grasp_subdomain_1"/>
</dbReference>
<accession>A0A254TJC6</accession>
<evidence type="ECO:0000256" key="1">
    <source>
        <dbReference type="ARBA" id="ARBA00022598"/>
    </source>
</evidence>
<dbReference type="EMBL" id="LSTO01000001">
    <property type="protein sequence ID" value="OWW22750.1"/>
    <property type="molecule type" value="Genomic_DNA"/>
</dbReference>
<keyword evidence="2" id="KW-0547">Nucleotide-binding</keyword>
<dbReference type="InterPro" id="IPR003781">
    <property type="entry name" value="CoA-bd"/>
</dbReference>
<evidence type="ECO:0000313" key="5">
    <source>
        <dbReference type="EMBL" id="OWW22750.1"/>
    </source>
</evidence>
<keyword evidence="6" id="KW-1185">Reference proteome</keyword>
<dbReference type="PANTHER" id="PTHR43334">
    <property type="entry name" value="ACETATE--COA LIGASE [ADP-FORMING]"/>
    <property type="match status" value="1"/>
</dbReference>
<evidence type="ECO:0000259" key="4">
    <source>
        <dbReference type="SMART" id="SM00881"/>
    </source>
</evidence>
<gene>
    <name evidence="5" type="ORF">AYR66_08510</name>
</gene>
<proteinExistence type="predicted"/>
<dbReference type="SUPFAM" id="SSF56059">
    <property type="entry name" value="Glutathione synthetase ATP-binding domain-like"/>
    <property type="match status" value="1"/>
</dbReference>
<dbReference type="Pfam" id="PF13549">
    <property type="entry name" value="ATP-grasp_5"/>
    <property type="match status" value="1"/>
</dbReference>
<dbReference type="Pfam" id="PF13607">
    <property type="entry name" value="Succ_CoA_lig"/>
    <property type="match status" value="1"/>
</dbReference>
<dbReference type="Proteomes" id="UP000197535">
    <property type="component" value="Unassembled WGS sequence"/>
</dbReference>
<dbReference type="Gene3D" id="3.30.470.20">
    <property type="entry name" value="ATP-grasp fold, B domain"/>
    <property type="match status" value="1"/>
</dbReference>
<dbReference type="AlphaFoldDB" id="A0A254TJC6"/>
<reference evidence="5 6" key="1">
    <citation type="submission" date="2016-02" db="EMBL/GenBank/DDBJ databases">
        <authorList>
            <person name="Wen L."/>
            <person name="He K."/>
            <person name="Yang H."/>
        </authorList>
    </citation>
    <scope>NUCLEOTIDE SEQUENCE [LARGE SCALE GENOMIC DNA]</scope>
    <source>
        <strain evidence="5 6">TSA40</strain>
    </source>
</reference>
<dbReference type="InterPro" id="IPR051538">
    <property type="entry name" value="Acyl-CoA_Synth/Transferase"/>
</dbReference>
<dbReference type="GO" id="GO:0016874">
    <property type="term" value="F:ligase activity"/>
    <property type="evidence" value="ECO:0007669"/>
    <property type="project" value="UniProtKB-KW"/>
</dbReference>
<dbReference type="PANTHER" id="PTHR43334:SF1">
    <property type="entry name" value="3-HYDROXYPROPIONATE--COA LIGASE [ADP-FORMING]"/>
    <property type="match status" value="1"/>
</dbReference>
<dbReference type="Gene3D" id="3.40.50.261">
    <property type="entry name" value="Succinyl-CoA synthetase domains"/>
    <property type="match status" value="2"/>
</dbReference>
<dbReference type="InterPro" id="IPR016102">
    <property type="entry name" value="Succinyl-CoA_synth-like"/>
</dbReference>
<evidence type="ECO:0000256" key="2">
    <source>
        <dbReference type="ARBA" id="ARBA00022741"/>
    </source>
</evidence>
<evidence type="ECO:0000313" key="6">
    <source>
        <dbReference type="Proteomes" id="UP000197535"/>
    </source>
</evidence>
<dbReference type="SUPFAM" id="SSF52210">
    <property type="entry name" value="Succinyl-CoA synthetase domains"/>
    <property type="match status" value="2"/>
</dbReference>
<keyword evidence="1 5" id="KW-0436">Ligase</keyword>
<dbReference type="InterPro" id="IPR032875">
    <property type="entry name" value="Succ_CoA_lig_flav_dom"/>
</dbReference>
<organism evidence="5 6">
    <name type="scientific">Noviherbaspirillum denitrificans</name>
    <dbReference type="NCBI Taxonomy" id="1968433"/>
    <lineage>
        <taxon>Bacteria</taxon>
        <taxon>Pseudomonadati</taxon>
        <taxon>Pseudomonadota</taxon>
        <taxon>Betaproteobacteria</taxon>
        <taxon>Burkholderiales</taxon>
        <taxon>Oxalobacteraceae</taxon>
        <taxon>Noviherbaspirillum</taxon>
    </lineage>
</organism>
<dbReference type="SMART" id="SM00881">
    <property type="entry name" value="CoA_binding"/>
    <property type="match status" value="1"/>
</dbReference>
<dbReference type="Gene3D" id="3.30.1490.20">
    <property type="entry name" value="ATP-grasp fold, A domain"/>
    <property type="match status" value="1"/>
</dbReference>
<dbReference type="InterPro" id="IPR036291">
    <property type="entry name" value="NAD(P)-bd_dom_sf"/>
</dbReference>
<protein>
    <submittedName>
        <fullName evidence="5">6-carboxyhexanoate--CoA ligase</fullName>
    </submittedName>
</protein>
<sequence>MHGLRGPALGQALLNPKKIALVGVSDDLSKTTARPLRFLRTAGYGGTIYTINPTRKVVQGEPAYPSLSALPEVPDHAFILTNSELAIDAVEECGKLGIPVATIMAAGFSESGHEGVKREQRLKAIAKDMGVRVLGPSSLGVINVREKLVLTANAAFAEADLPAGGIFCASQSGSMLGALTSRGRARNIGFAGLVSVGGESDLCIGEICEATLDDPNVTGYMLFLESMRHADALHRFALGAAARGKPVVAFKLGRSEVAAELAVSHTGALAGEDSVADTFFSDCGIARVETLDGLLEAMPLLARIPASASHHGGRKPTVGVVTTTGGGAAMAVDQLGIRGVNVIPPSKETLKRLAERGIEASGAAIVDLTLAGTKYEVMKATLEVMQSAPEFDMVLATVGSSARYQPDLAVAPVIDSAHAGKPLACFVVPEAPDALKRLTEAGVPSFRTPEACGDVIAAAFRRRAPVPQLPPPPAAKGERMLDEASAYKMLTPLGVPHAAYAVLAVDAPVPALPFPFPVVVKVLHEEIAHKTDVGGVILNVDSTASLAEAMARIKLNVEKNRPGTVVRQVLVQAMSKGLGEVLVGFRRDADVGPVVMLAAGGVLTEIYRDRALRLAPVTVEVAREMVKEVRALEALAGYRGRQEGDLEAVAQAVAAFSQLALLKDEVVLEAEMNPLIVRPKGDGALAVDALVRLG</sequence>
<name>A0A254TJC6_9BURK</name>
<dbReference type="Gene3D" id="3.40.50.720">
    <property type="entry name" value="NAD(P)-binding Rossmann-like Domain"/>
    <property type="match status" value="1"/>
</dbReference>